<dbReference type="Proteomes" id="UP000318538">
    <property type="component" value="Chromosome"/>
</dbReference>
<dbReference type="EMBL" id="CP036525">
    <property type="protein sequence ID" value="QDT02910.1"/>
    <property type="molecule type" value="Genomic_DNA"/>
</dbReference>
<evidence type="ECO:0000313" key="1">
    <source>
        <dbReference type="EMBL" id="QDT02910.1"/>
    </source>
</evidence>
<evidence type="ECO:0000313" key="2">
    <source>
        <dbReference type="Proteomes" id="UP000318538"/>
    </source>
</evidence>
<organism evidence="1 2">
    <name type="scientific">Rubripirellula lacrimiformis</name>
    <dbReference type="NCBI Taxonomy" id="1930273"/>
    <lineage>
        <taxon>Bacteria</taxon>
        <taxon>Pseudomonadati</taxon>
        <taxon>Planctomycetota</taxon>
        <taxon>Planctomycetia</taxon>
        <taxon>Pirellulales</taxon>
        <taxon>Pirellulaceae</taxon>
        <taxon>Rubripirellula</taxon>
    </lineage>
</organism>
<dbReference type="KEGG" id="rlc:K227x_12890"/>
<reference evidence="1 2" key="1">
    <citation type="submission" date="2019-02" db="EMBL/GenBank/DDBJ databases">
        <title>Deep-cultivation of Planctomycetes and their phenomic and genomic characterization uncovers novel biology.</title>
        <authorList>
            <person name="Wiegand S."/>
            <person name="Jogler M."/>
            <person name="Boedeker C."/>
            <person name="Pinto D."/>
            <person name="Vollmers J."/>
            <person name="Rivas-Marin E."/>
            <person name="Kohn T."/>
            <person name="Peeters S.H."/>
            <person name="Heuer A."/>
            <person name="Rast P."/>
            <person name="Oberbeckmann S."/>
            <person name="Bunk B."/>
            <person name="Jeske O."/>
            <person name="Meyerdierks A."/>
            <person name="Storesund J.E."/>
            <person name="Kallscheuer N."/>
            <person name="Luecker S."/>
            <person name="Lage O.M."/>
            <person name="Pohl T."/>
            <person name="Merkel B.J."/>
            <person name="Hornburger P."/>
            <person name="Mueller R.-W."/>
            <person name="Bruemmer F."/>
            <person name="Labrenz M."/>
            <person name="Spormann A.M."/>
            <person name="Op den Camp H."/>
            <person name="Overmann J."/>
            <person name="Amann R."/>
            <person name="Jetten M.S.M."/>
            <person name="Mascher T."/>
            <person name="Medema M.H."/>
            <person name="Devos D.P."/>
            <person name="Kaster A.-K."/>
            <person name="Ovreas L."/>
            <person name="Rohde M."/>
            <person name="Galperin M.Y."/>
            <person name="Jogler C."/>
        </authorList>
    </citation>
    <scope>NUCLEOTIDE SEQUENCE [LARGE SCALE GENOMIC DNA]</scope>
    <source>
        <strain evidence="1 2">K22_7</strain>
    </source>
</reference>
<accession>A0A517N722</accession>
<proteinExistence type="predicted"/>
<dbReference type="AlphaFoldDB" id="A0A517N722"/>
<name>A0A517N722_9BACT</name>
<keyword evidence="2" id="KW-1185">Reference proteome</keyword>
<gene>
    <name evidence="1" type="ORF">K227x_12890</name>
</gene>
<sequence length="184" mass="19363">MSPRRSVIFWGRGGAESLGDIRYGGCRSCLSVAQVAKTFGDFPGTRRGRRSWRHSLRVGVRRVLPVAQVAKTFGDFPGARQGRKSWRHSLRWVSGDAAGPKVLATFATVGVRGRGGAEGLGDIRYGGVSGGVAGPKVLATFATVGCPGAWQGRRSWRHSLRWVSGGVAGPKVLATCATDGCPGA</sequence>
<protein>
    <submittedName>
        <fullName evidence="1">Uncharacterized protein</fullName>
    </submittedName>
</protein>